<evidence type="ECO:0000313" key="3">
    <source>
        <dbReference type="Proteomes" id="UP000324222"/>
    </source>
</evidence>
<reference evidence="2 3" key="1">
    <citation type="submission" date="2019-05" db="EMBL/GenBank/DDBJ databases">
        <title>Another draft genome of Portunus trituberculatus and its Hox gene families provides insights of decapod evolution.</title>
        <authorList>
            <person name="Jeong J.-H."/>
            <person name="Song I."/>
            <person name="Kim S."/>
            <person name="Choi T."/>
            <person name="Kim D."/>
            <person name="Ryu S."/>
            <person name="Kim W."/>
        </authorList>
    </citation>
    <scope>NUCLEOTIDE SEQUENCE [LARGE SCALE GENOMIC DNA]</scope>
    <source>
        <tissue evidence="2">Muscle</tissue>
    </source>
</reference>
<organism evidence="2 3">
    <name type="scientific">Portunus trituberculatus</name>
    <name type="common">Swimming crab</name>
    <name type="synonym">Neptunus trituberculatus</name>
    <dbReference type="NCBI Taxonomy" id="210409"/>
    <lineage>
        <taxon>Eukaryota</taxon>
        <taxon>Metazoa</taxon>
        <taxon>Ecdysozoa</taxon>
        <taxon>Arthropoda</taxon>
        <taxon>Crustacea</taxon>
        <taxon>Multicrustacea</taxon>
        <taxon>Malacostraca</taxon>
        <taxon>Eumalacostraca</taxon>
        <taxon>Eucarida</taxon>
        <taxon>Decapoda</taxon>
        <taxon>Pleocyemata</taxon>
        <taxon>Brachyura</taxon>
        <taxon>Eubrachyura</taxon>
        <taxon>Portunoidea</taxon>
        <taxon>Portunidae</taxon>
        <taxon>Portuninae</taxon>
        <taxon>Portunus</taxon>
    </lineage>
</organism>
<feature type="compositionally biased region" description="Polar residues" evidence="1">
    <location>
        <begin position="1"/>
        <end position="11"/>
    </location>
</feature>
<protein>
    <submittedName>
        <fullName evidence="2">Uncharacterized protein</fullName>
    </submittedName>
</protein>
<proteinExistence type="predicted"/>
<accession>A0A5B7E809</accession>
<evidence type="ECO:0000313" key="2">
    <source>
        <dbReference type="EMBL" id="MPC29475.1"/>
    </source>
</evidence>
<feature type="region of interest" description="Disordered" evidence="1">
    <location>
        <begin position="1"/>
        <end position="39"/>
    </location>
</feature>
<dbReference type="AlphaFoldDB" id="A0A5B7E809"/>
<comment type="caution">
    <text evidence="2">The sequence shown here is derived from an EMBL/GenBank/DDBJ whole genome shotgun (WGS) entry which is preliminary data.</text>
</comment>
<keyword evidence="3" id="KW-1185">Reference proteome</keyword>
<feature type="compositionally biased region" description="Polar residues" evidence="1">
    <location>
        <begin position="30"/>
        <end position="39"/>
    </location>
</feature>
<sequence>MKGQQPMNPSQLYKCADDAHNGHFSEDDAGTNNVNDGEMTDLNQRLTSLKLPHIASIAQPHLTSLLCHNHVFFL</sequence>
<feature type="compositionally biased region" description="Basic and acidic residues" evidence="1">
    <location>
        <begin position="15"/>
        <end position="26"/>
    </location>
</feature>
<dbReference type="Proteomes" id="UP000324222">
    <property type="component" value="Unassembled WGS sequence"/>
</dbReference>
<dbReference type="EMBL" id="VSRR010002079">
    <property type="protein sequence ID" value="MPC29475.1"/>
    <property type="molecule type" value="Genomic_DNA"/>
</dbReference>
<gene>
    <name evidence="2" type="ORF">E2C01_022709</name>
</gene>
<name>A0A5B7E809_PORTR</name>
<evidence type="ECO:0000256" key="1">
    <source>
        <dbReference type="SAM" id="MobiDB-lite"/>
    </source>
</evidence>